<dbReference type="EMBL" id="JAUTBL010000002">
    <property type="protein sequence ID" value="MDQ1185885.1"/>
    <property type="molecule type" value="Genomic_DNA"/>
</dbReference>
<sequence length="100" mass="10656">MSTPIGALHTVLPHNLPPSARTGLSCQAGLLTWLLLPVAAFPIAQWLMATGIHLTALGTLRSCTAFPILLPKQAPDDVAYGQLPIGRQAPQVYPTGKYRT</sequence>
<accession>A0ABU0ULP8</accession>
<proteinExistence type="predicted"/>
<evidence type="ECO:0000313" key="1">
    <source>
        <dbReference type="EMBL" id="MDQ1185885.1"/>
    </source>
</evidence>
<evidence type="ECO:0000313" key="2">
    <source>
        <dbReference type="Proteomes" id="UP001224781"/>
    </source>
</evidence>
<protein>
    <submittedName>
        <fullName evidence="1">Uncharacterized protein</fullName>
    </submittedName>
</protein>
<name>A0ABU0ULP8_9HYPH</name>
<organism evidence="1 2">
    <name type="scientific">Agrobacterium larrymoorei</name>
    <dbReference type="NCBI Taxonomy" id="160699"/>
    <lineage>
        <taxon>Bacteria</taxon>
        <taxon>Pseudomonadati</taxon>
        <taxon>Pseudomonadota</taxon>
        <taxon>Alphaproteobacteria</taxon>
        <taxon>Hyphomicrobiales</taxon>
        <taxon>Rhizobiaceae</taxon>
        <taxon>Rhizobium/Agrobacterium group</taxon>
        <taxon>Agrobacterium</taxon>
    </lineage>
</organism>
<keyword evidence="2" id="KW-1185">Reference proteome</keyword>
<reference evidence="1 2" key="1">
    <citation type="submission" date="2023-07" db="EMBL/GenBank/DDBJ databases">
        <title>Functional and genomic diversity of the sorghum phyllosphere microbiome.</title>
        <authorList>
            <person name="Shade A."/>
        </authorList>
    </citation>
    <scope>NUCLEOTIDE SEQUENCE [LARGE SCALE GENOMIC DNA]</scope>
    <source>
        <strain evidence="1 2">SORGH_AS_1126</strain>
    </source>
</reference>
<dbReference type="Proteomes" id="UP001224781">
    <property type="component" value="Unassembled WGS sequence"/>
</dbReference>
<comment type="caution">
    <text evidence="1">The sequence shown here is derived from an EMBL/GenBank/DDBJ whole genome shotgun (WGS) entry which is preliminary data.</text>
</comment>
<gene>
    <name evidence="1" type="ORF">QE408_003028</name>
</gene>